<comment type="caution">
    <text evidence="7">The sequence shown here is derived from an EMBL/GenBank/DDBJ whole genome shotgun (WGS) entry which is preliminary data.</text>
</comment>
<comment type="similarity">
    <text evidence="2">Belongs to the archaeal/bacterial/fungal opsin family.</text>
</comment>
<evidence type="ECO:0000256" key="5">
    <source>
        <dbReference type="ARBA" id="ARBA00023136"/>
    </source>
</evidence>
<dbReference type="InterPro" id="IPR043476">
    <property type="entry name" value="Yro2-like_7TM"/>
</dbReference>
<dbReference type="GO" id="GO:0005783">
    <property type="term" value="C:endoplasmic reticulum"/>
    <property type="evidence" value="ECO:0007669"/>
    <property type="project" value="TreeGrafter"/>
</dbReference>
<feature type="transmembrane region" description="Helical" evidence="6">
    <location>
        <begin position="242"/>
        <end position="260"/>
    </location>
</feature>
<dbReference type="Proteomes" id="UP000824998">
    <property type="component" value="Unassembled WGS sequence"/>
</dbReference>
<keyword evidence="3 6" id="KW-0812">Transmembrane</keyword>
<feature type="transmembrane region" description="Helical" evidence="6">
    <location>
        <begin position="147"/>
        <end position="170"/>
    </location>
</feature>
<dbReference type="SMART" id="SM01021">
    <property type="entry name" value="Bac_rhodopsin"/>
    <property type="match status" value="1"/>
</dbReference>
<dbReference type="EMBL" id="MU251867">
    <property type="protein sequence ID" value="KAG9228746.1"/>
    <property type="molecule type" value="Genomic_DNA"/>
</dbReference>
<dbReference type="PANTHER" id="PTHR28286">
    <property type="match status" value="1"/>
</dbReference>
<dbReference type="SUPFAM" id="SSF81321">
    <property type="entry name" value="Family A G protein-coupled receptor-like"/>
    <property type="match status" value="1"/>
</dbReference>
<feature type="transmembrane region" description="Helical" evidence="6">
    <location>
        <begin position="12"/>
        <end position="32"/>
    </location>
</feature>
<feature type="transmembrane region" description="Helical" evidence="6">
    <location>
        <begin position="272"/>
        <end position="292"/>
    </location>
</feature>
<feature type="transmembrane region" description="Helical" evidence="6">
    <location>
        <begin position="203"/>
        <end position="222"/>
    </location>
</feature>
<evidence type="ECO:0008006" key="9">
    <source>
        <dbReference type="Google" id="ProtNLM"/>
    </source>
</evidence>
<evidence type="ECO:0000256" key="4">
    <source>
        <dbReference type="ARBA" id="ARBA00022989"/>
    </source>
</evidence>
<keyword evidence="5 6" id="KW-0472">Membrane</keyword>
<dbReference type="Pfam" id="PF01036">
    <property type="entry name" value="Bac_rhodopsin"/>
    <property type="match status" value="1"/>
</dbReference>
<protein>
    <recommendedName>
        <fullName evidence="9">Family A G protein-coupled receptor-like protein</fullName>
    </recommendedName>
</protein>
<reference evidence="7" key="1">
    <citation type="journal article" date="2021" name="IMA Fungus">
        <title>Genomic characterization of three marine fungi, including Emericellopsis atlantica sp. nov. with signatures of a generalist lifestyle and marine biomass degradation.</title>
        <authorList>
            <person name="Hagestad O.C."/>
            <person name="Hou L."/>
            <person name="Andersen J.H."/>
            <person name="Hansen E.H."/>
            <person name="Altermark B."/>
            <person name="Li C."/>
            <person name="Kuhnert E."/>
            <person name="Cox R.J."/>
            <person name="Crous P.W."/>
            <person name="Spatafora J.W."/>
            <person name="Lail K."/>
            <person name="Amirebrahimi M."/>
            <person name="Lipzen A."/>
            <person name="Pangilinan J."/>
            <person name="Andreopoulos W."/>
            <person name="Hayes R.D."/>
            <person name="Ng V."/>
            <person name="Grigoriev I.V."/>
            <person name="Jackson S.A."/>
            <person name="Sutton T.D.S."/>
            <person name="Dobson A.D.W."/>
            <person name="Rama T."/>
        </authorList>
    </citation>
    <scope>NUCLEOTIDE SEQUENCE</scope>
    <source>
        <strain evidence="7">TRa018bII</strain>
    </source>
</reference>
<evidence type="ECO:0000313" key="8">
    <source>
        <dbReference type="Proteomes" id="UP000824998"/>
    </source>
</evidence>
<dbReference type="PRINTS" id="PR00251">
    <property type="entry name" value="BACTRLOPSIN"/>
</dbReference>
<dbReference type="GO" id="GO:0005886">
    <property type="term" value="C:plasma membrane"/>
    <property type="evidence" value="ECO:0007669"/>
    <property type="project" value="TreeGrafter"/>
</dbReference>
<dbReference type="OrthoDB" id="536545at2759"/>
<gene>
    <name evidence="7" type="ORF">BJ875DRAFT_476729</name>
</gene>
<dbReference type="CDD" id="cd15239">
    <property type="entry name" value="7tm_YRO2_fungal-like"/>
    <property type="match status" value="1"/>
</dbReference>
<comment type="subcellular location">
    <subcellularLocation>
        <location evidence="1">Membrane</location>
        <topology evidence="1">Multi-pass membrane protein</topology>
    </subcellularLocation>
</comment>
<dbReference type="AlphaFoldDB" id="A0A9P7Y8J7"/>
<evidence type="ECO:0000256" key="1">
    <source>
        <dbReference type="ARBA" id="ARBA00004141"/>
    </source>
</evidence>
<organism evidence="7 8">
    <name type="scientific">Amylocarpus encephaloides</name>
    <dbReference type="NCBI Taxonomy" id="45428"/>
    <lineage>
        <taxon>Eukaryota</taxon>
        <taxon>Fungi</taxon>
        <taxon>Dikarya</taxon>
        <taxon>Ascomycota</taxon>
        <taxon>Pezizomycotina</taxon>
        <taxon>Leotiomycetes</taxon>
        <taxon>Helotiales</taxon>
        <taxon>Helotiales incertae sedis</taxon>
        <taxon>Amylocarpus</taxon>
    </lineage>
</organism>
<dbReference type="PANTHER" id="PTHR28286:SF1">
    <property type="entry name" value="30 KDA HEAT SHOCK PROTEIN-RELATED"/>
    <property type="match status" value="1"/>
</dbReference>
<evidence type="ECO:0000256" key="6">
    <source>
        <dbReference type="SAM" id="Phobius"/>
    </source>
</evidence>
<dbReference type="Gene3D" id="1.20.1070.10">
    <property type="entry name" value="Rhodopsin 7-helix transmembrane proteins"/>
    <property type="match status" value="1"/>
</dbReference>
<keyword evidence="4 6" id="KW-1133">Transmembrane helix</keyword>
<sequence length="342" mass="37484">MISSTPFSPIHFLYIIVLACSFLFVVIIHSPLPYCTETLLLNKSPYPKTSTMSLLPRNTALDVNPPVGQHHLSNAGSDWLWSICALYSLGLLLTISTTYFAKSGEKIFHYLFTISFFCGAVAYFGMASDLGNVAVKPSEGDDKTRQIFWAGYIGWFLCHPPLLLALGLISGVSWATIIYNVVLLLIWITTYLIASLTPTTYKWGFFTFGTMSLLLLSSSLLYTGTTTSRRLALPTSRTYGLLASYLSFVFLLYPIAFGLGDGGNEISVTSSFVFIGILDVLTVPVIAAWMLWEARGWDLGGLNLVFTQYGRVRVAEGKFPEKKVAAAATPEALVVGEGENVV</sequence>
<proteinExistence type="inferred from homology"/>
<name>A0A9P7Y8J7_9HELO</name>
<dbReference type="InterPro" id="IPR001425">
    <property type="entry name" value="Arc/bac/fun_rhodopsins"/>
</dbReference>
<accession>A0A9P7Y8J7</accession>
<keyword evidence="8" id="KW-1185">Reference proteome</keyword>
<evidence type="ECO:0000256" key="2">
    <source>
        <dbReference type="ARBA" id="ARBA00008130"/>
    </source>
</evidence>
<evidence type="ECO:0000313" key="7">
    <source>
        <dbReference type="EMBL" id="KAG9228746.1"/>
    </source>
</evidence>
<feature type="transmembrane region" description="Helical" evidence="6">
    <location>
        <begin position="79"/>
        <end position="100"/>
    </location>
</feature>
<evidence type="ECO:0000256" key="3">
    <source>
        <dbReference type="ARBA" id="ARBA00022692"/>
    </source>
</evidence>
<feature type="transmembrane region" description="Helical" evidence="6">
    <location>
        <begin position="177"/>
        <end position="197"/>
    </location>
</feature>
<feature type="transmembrane region" description="Helical" evidence="6">
    <location>
        <begin position="107"/>
        <end position="127"/>
    </location>
</feature>